<dbReference type="Pfam" id="PF10263">
    <property type="entry name" value="SprT-like"/>
    <property type="match status" value="1"/>
</dbReference>
<evidence type="ECO:0000313" key="2">
    <source>
        <dbReference type="EMBL" id="EZP28305.1"/>
    </source>
</evidence>
<evidence type="ECO:0000259" key="1">
    <source>
        <dbReference type="SMART" id="SM00731"/>
    </source>
</evidence>
<dbReference type="AlphaFoldDB" id="A0A031FXF3"/>
<dbReference type="eggNOG" id="COG1451">
    <property type="taxonomic scope" value="Bacteria"/>
</dbReference>
<dbReference type="OrthoDB" id="9793623at2"/>
<dbReference type="GO" id="GO:0016787">
    <property type="term" value="F:hydrolase activity"/>
    <property type="evidence" value="ECO:0007669"/>
    <property type="project" value="UniProtKB-KW"/>
</dbReference>
<keyword evidence="3" id="KW-1185">Reference proteome</keyword>
<gene>
    <name evidence="2" type="ORF">BW34_01285</name>
</gene>
<organism evidence="2 3">
    <name type="scientific">Microbacterium oleivorans</name>
    <dbReference type="NCBI Taxonomy" id="273677"/>
    <lineage>
        <taxon>Bacteria</taxon>
        <taxon>Bacillati</taxon>
        <taxon>Actinomycetota</taxon>
        <taxon>Actinomycetes</taxon>
        <taxon>Micrococcales</taxon>
        <taxon>Microbacteriaceae</taxon>
        <taxon>Microbacterium</taxon>
    </lineage>
</organism>
<comment type="caution">
    <text evidence="2">The sequence shown here is derived from an EMBL/GenBank/DDBJ whole genome shotgun (WGS) entry which is preliminary data.</text>
</comment>
<dbReference type="InterPro" id="IPR006640">
    <property type="entry name" value="SprT-like_domain"/>
</dbReference>
<dbReference type="GO" id="GO:0006950">
    <property type="term" value="P:response to stress"/>
    <property type="evidence" value="ECO:0007669"/>
    <property type="project" value="UniProtKB-ARBA"/>
</dbReference>
<accession>A0A031FXF3</accession>
<protein>
    <submittedName>
        <fullName evidence="2">Metal-dependent hydrolase</fullName>
    </submittedName>
</protein>
<dbReference type="Proteomes" id="UP000024001">
    <property type="component" value="Unassembled WGS sequence"/>
</dbReference>
<dbReference type="KEGG" id="moo:BWL13_00401"/>
<keyword evidence="2" id="KW-0378">Hydrolase</keyword>
<dbReference type="RefSeq" id="WP_036310496.1">
    <property type="nucleotide sequence ID" value="NZ_CP031421.1"/>
</dbReference>
<dbReference type="EMBL" id="JFYO01000004">
    <property type="protein sequence ID" value="EZP28305.1"/>
    <property type="molecule type" value="Genomic_DNA"/>
</dbReference>
<evidence type="ECO:0000313" key="3">
    <source>
        <dbReference type="Proteomes" id="UP000024001"/>
    </source>
</evidence>
<proteinExistence type="predicted"/>
<sequence>MTDLIDVRREAESLLRQLLDDSWSFAFDNAKRRAGACDYLRKRITLSRYLAARYDAETNRQTILHEIAHAVAGAAAGHGAEWKRVAASLGYTGGVTHRGETATELAPWVGVCPAGHVAYRHRKATRATSCARCAPTFDERYLISWRRREITAATRRAALTPR</sequence>
<dbReference type="GeneID" id="91430815"/>
<name>A0A031FXF3_9MICO</name>
<reference evidence="2 3" key="1">
    <citation type="submission" date="2014-03" db="EMBL/GenBank/DDBJ databases">
        <title>Draft Genome Sequences of 13 Willow Endophytes.</title>
        <authorList>
            <person name="Gan H.Y."/>
            <person name="Gan H.M."/>
            <person name="Savka M.A."/>
            <person name="Hudson A.O."/>
        </authorList>
    </citation>
    <scope>NUCLEOTIDE SEQUENCE [LARGE SCALE GENOMIC DNA]</scope>
    <source>
        <strain evidence="2 3">RIT293</strain>
    </source>
</reference>
<dbReference type="SMART" id="SM00731">
    <property type="entry name" value="SprT"/>
    <property type="match status" value="1"/>
</dbReference>
<dbReference type="PATRIC" id="fig|273677.3.peg.1265"/>
<feature type="domain" description="SprT-like" evidence="1">
    <location>
        <begin position="2"/>
        <end position="140"/>
    </location>
</feature>
<dbReference type="Gene3D" id="3.30.2010.10">
    <property type="entry name" value="Metalloproteases ('zincins'), catalytic domain"/>
    <property type="match status" value="1"/>
</dbReference>